<dbReference type="InterPro" id="IPR009935">
    <property type="entry name" value="DUF1467"/>
</dbReference>
<reference evidence="2" key="1">
    <citation type="journal article" date="2020" name="mSystems">
        <title>Genome- and Community-Level Interaction Insights into Carbon Utilization and Element Cycling Functions of Hydrothermarchaeota in Hydrothermal Sediment.</title>
        <authorList>
            <person name="Zhou Z."/>
            <person name="Liu Y."/>
            <person name="Xu W."/>
            <person name="Pan J."/>
            <person name="Luo Z.H."/>
            <person name="Li M."/>
        </authorList>
    </citation>
    <scope>NUCLEOTIDE SEQUENCE</scope>
    <source>
        <strain evidence="2">SpSt-997</strain>
    </source>
</reference>
<comment type="caution">
    <text evidence="2">The sequence shown here is derived from an EMBL/GenBank/DDBJ whole genome shotgun (WGS) entry which is preliminary data.</text>
</comment>
<sequence>MGWFTDLVLYVLIWWVLLFAVLPFGVRPEADPDARSGWRGAPAQPYLGRKVLATTLLATLVWGGCMAVIESSWLSFRHGILAAPDNPADVDKKSGNR</sequence>
<evidence type="ECO:0000313" key="2">
    <source>
        <dbReference type="EMBL" id="HGC43749.1"/>
    </source>
</evidence>
<accession>A0A8J4HBC6</accession>
<organism evidence="2">
    <name type="scientific">Acidicaldus sp</name>
    <dbReference type="NCBI Taxonomy" id="1872105"/>
    <lineage>
        <taxon>Bacteria</taxon>
        <taxon>Pseudomonadati</taxon>
        <taxon>Pseudomonadota</taxon>
        <taxon>Alphaproteobacteria</taxon>
        <taxon>Acetobacterales</taxon>
        <taxon>Acetobacteraceae</taxon>
        <taxon>Acidicaldus</taxon>
    </lineage>
</organism>
<dbReference type="Pfam" id="PF07330">
    <property type="entry name" value="DUF1467"/>
    <property type="match status" value="1"/>
</dbReference>
<dbReference type="EMBL" id="DTQM01000212">
    <property type="protein sequence ID" value="HGC43749.1"/>
    <property type="molecule type" value="Genomic_DNA"/>
</dbReference>
<name>A0A8J4HBC6_9PROT</name>
<keyword evidence="1" id="KW-0472">Membrane</keyword>
<gene>
    <name evidence="2" type="ORF">ENY07_11095</name>
</gene>
<keyword evidence="1" id="KW-1133">Transmembrane helix</keyword>
<feature type="transmembrane region" description="Helical" evidence="1">
    <location>
        <begin position="7"/>
        <end position="26"/>
    </location>
</feature>
<protein>
    <submittedName>
        <fullName evidence="2">DUF1467 family protein</fullName>
    </submittedName>
</protein>
<keyword evidence="1" id="KW-0812">Transmembrane</keyword>
<evidence type="ECO:0000256" key="1">
    <source>
        <dbReference type="SAM" id="Phobius"/>
    </source>
</evidence>
<proteinExistence type="predicted"/>
<feature type="transmembrane region" description="Helical" evidence="1">
    <location>
        <begin position="46"/>
        <end position="69"/>
    </location>
</feature>
<dbReference type="AlphaFoldDB" id="A0A8J4HBC6"/>